<protein>
    <submittedName>
        <fullName evidence="5">Virulence factor Mce family protein</fullName>
    </submittedName>
</protein>
<dbReference type="PANTHER" id="PTHR33371:SF16">
    <property type="entry name" value="MCE-FAMILY PROTEIN MCE3F"/>
    <property type="match status" value="1"/>
</dbReference>
<feature type="transmembrane region" description="Helical" evidence="2">
    <location>
        <begin position="12"/>
        <end position="30"/>
    </location>
</feature>
<keyword evidence="2" id="KW-0812">Transmembrane</keyword>
<reference evidence="5" key="2">
    <citation type="submission" date="2014-04" db="EMBL/GenBank/DDBJ databases">
        <authorList>
            <person name="Urmite Genomes U."/>
        </authorList>
    </citation>
    <scope>NUCLEOTIDE SEQUENCE</scope>
    <source>
        <strain evidence="5">DSM 44626</strain>
    </source>
</reference>
<evidence type="ECO:0000313" key="5">
    <source>
        <dbReference type="EMBL" id="CDO86153.1"/>
    </source>
</evidence>
<dbReference type="PANTHER" id="PTHR33371">
    <property type="entry name" value="INTERMEMBRANE PHOSPHOLIPID TRANSPORT SYSTEM BINDING PROTEIN MLAD-RELATED"/>
    <property type="match status" value="1"/>
</dbReference>
<dbReference type="InterPro" id="IPR052336">
    <property type="entry name" value="MlaD_Phospholipid_Transporter"/>
</dbReference>
<dbReference type="STRING" id="47839.BN973_00494"/>
<dbReference type="HOGENOM" id="CLU_032980_0_0_11"/>
<dbReference type="EMBL" id="HG964446">
    <property type="protein sequence ID" value="CDO86153.1"/>
    <property type="molecule type" value="Genomic_DNA"/>
</dbReference>
<feature type="domain" description="Mammalian cell entry C-terminal" evidence="4">
    <location>
        <begin position="124"/>
        <end position="294"/>
    </location>
</feature>
<proteinExistence type="predicted"/>
<organism evidence="5">
    <name type="scientific">Mycobacterium triplex</name>
    <dbReference type="NCBI Taxonomy" id="47839"/>
    <lineage>
        <taxon>Bacteria</taxon>
        <taxon>Bacillati</taxon>
        <taxon>Actinomycetota</taxon>
        <taxon>Actinomycetes</taxon>
        <taxon>Mycobacteriales</taxon>
        <taxon>Mycobacteriaceae</taxon>
        <taxon>Mycobacterium</taxon>
        <taxon>Mycobacterium simiae complex</taxon>
    </lineage>
</organism>
<evidence type="ECO:0000256" key="2">
    <source>
        <dbReference type="SAM" id="Phobius"/>
    </source>
</evidence>
<dbReference type="AlphaFoldDB" id="A0A024JSF7"/>
<dbReference type="Pfam" id="PF02470">
    <property type="entry name" value="MlaD"/>
    <property type="match status" value="1"/>
</dbReference>
<gene>
    <name evidence="5" type="ORF">BN973_00494</name>
</gene>
<dbReference type="InterPro" id="IPR005693">
    <property type="entry name" value="Mce"/>
</dbReference>
<dbReference type="Pfam" id="PF11887">
    <property type="entry name" value="Mce4_CUP1"/>
    <property type="match status" value="1"/>
</dbReference>
<sequence length="485" mass="51872">MFGLHLRKRSVIQLVVFTVISLTAALIMGLDYMRLPSLLFGVGHYEVTMRLPESAGLYQRANVTYLGTEVGQVKTIHLTDNGVEAVLSLNSDIAIPADLDAQVHSQTAVGEQYVELLPRNDTAPPLKNGDVIARNRTTIPPDINELLAATNRGLQAIPGDNLKTVIDESYTAFGGLGPEISRLVKGLTSLATDAHKNLDGLTNLADNAAPLLDTQSDTADSVRAWAAHLATVTDQLRTHDSDLGGILRKGPGAADEAHRLLDRLHLTLPIILANLASIAPVLVTYQADLEQLLVLLPLGVAALQATTAGSLYSNNPVKGFQLDFIANLNLPPPCSTGYLPPQQIRSASAEDYPDRPSGDLYCRVPQDSPLDVRGVRNIPCETRPGKRAPTVKMCESDENYVPLNDGFNWKGDPNATLSGQPVPQLPPGAVPTTAPAPSPVAVAPYDPNTGTYIGPDGQPHTQSNLTRDGAKPRTWQDLLTPPKGN</sequence>
<feature type="domain" description="Mce/MlaD" evidence="3">
    <location>
        <begin position="44"/>
        <end position="118"/>
    </location>
</feature>
<keyword evidence="2" id="KW-1133">Transmembrane helix</keyword>
<evidence type="ECO:0000259" key="4">
    <source>
        <dbReference type="Pfam" id="PF11887"/>
    </source>
</evidence>
<accession>A0A024JSF7</accession>
<evidence type="ECO:0000259" key="3">
    <source>
        <dbReference type="Pfam" id="PF02470"/>
    </source>
</evidence>
<dbReference type="NCBIfam" id="TIGR00996">
    <property type="entry name" value="Mtu_fam_mce"/>
    <property type="match status" value="1"/>
</dbReference>
<dbReference type="InterPro" id="IPR024516">
    <property type="entry name" value="Mce_C"/>
</dbReference>
<keyword evidence="2" id="KW-0472">Membrane</keyword>
<dbReference type="GO" id="GO:0005576">
    <property type="term" value="C:extracellular region"/>
    <property type="evidence" value="ECO:0007669"/>
    <property type="project" value="TreeGrafter"/>
</dbReference>
<reference evidence="5" key="1">
    <citation type="journal article" date="2014" name="Genome Announc.">
        <title>Draft Genome Sequence of Mycobacterium triplex DSM 44626.</title>
        <authorList>
            <person name="Sassi M."/>
            <person name="Croce O."/>
            <person name="Robert C."/>
            <person name="Raoult D."/>
            <person name="Drancourt M."/>
        </authorList>
    </citation>
    <scope>NUCLEOTIDE SEQUENCE [LARGE SCALE GENOMIC DNA]</scope>
    <source>
        <strain evidence="5">DSM 44626</strain>
    </source>
</reference>
<dbReference type="eggNOG" id="COG1463">
    <property type="taxonomic scope" value="Bacteria"/>
</dbReference>
<name>A0A024JSF7_9MYCO</name>
<feature type="compositionally biased region" description="Pro residues" evidence="1">
    <location>
        <begin position="429"/>
        <end position="438"/>
    </location>
</feature>
<evidence type="ECO:0000256" key="1">
    <source>
        <dbReference type="SAM" id="MobiDB-lite"/>
    </source>
</evidence>
<feature type="region of interest" description="Disordered" evidence="1">
    <location>
        <begin position="429"/>
        <end position="485"/>
    </location>
</feature>
<dbReference type="Proteomes" id="UP000028880">
    <property type="component" value="Unassembled WGS sequence"/>
</dbReference>
<dbReference type="InterPro" id="IPR003399">
    <property type="entry name" value="Mce/MlaD"/>
</dbReference>